<reference evidence="1 2" key="1">
    <citation type="submission" date="2019-03" db="EMBL/GenBank/DDBJ databases">
        <title>Single cell metagenomics reveals metabolic interactions within the superorganism composed of flagellate Streblomastix strix and complex community of Bacteroidetes bacteria on its surface.</title>
        <authorList>
            <person name="Treitli S.C."/>
            <person name="Kolisko M."/>
            <person name="Husnik F."/>
            <person name="Keeling P."/>
            <person name="Hampl V."/>
        </authorList>
    </citation>
    <scope>NUCLEOTIDE SEQUENCE [LARGE SCALE GENOMIC DNA]</scope>
    <source>
        <strain evidence="1">ST1C</strain>
    </source>
</reference>
<evidence type="ECO:0000313" key="2">
    <source>
        <dbReference type="Proteomes" id="UP000324800"/>
    </source>
</evidence>
<name>A0A5J4WP08_9EUKA</name>
<protein>
    <submittedName>
        <fullName evidence="1">Uncharacterized protein</fullName>
    </submittedName>
</protein>
<dbReference type="EMBL" id="SNRW01001444">
    <property type="protein sequence ID" value="KAA6396362.1"/>
    <property type="molecule type" value="Genomic_DNA"/>
</dbReference>
<dbReference type="Proteomes" id="UP000324800">
    <property type="component" value="Unassembled WGS sequence"/>
</dbReference>
<organism evidence="1 2">
    <name type="scientific">Streblomastix strix</name>
    <dbReference type="NCBI Taxonomy" id="222440"/>
    <lineage>
        <taxon>Eukaryota</taxon>
        <taxon>Metamonada</taxon>
        <taxon>Preaxostyla</taxon>
        <taxon>Oxymonadida</taxon>
        <taxon>Streblomastigidae</taxon>
        <taxon>Streblomastix</taxon>
    </lineage>
</organism>
<gene>
    <name evidence="1" type="ORF">EZS28_008108</name>
</gene>
<proteinExistence type="predicted"/>
<dbReference type="AlphaFoldDB" id="A0A5J4WP08"/>
<sequence length="227" mass="26044">MVSKAIKKANYQIEVAGRAYVSLVSGGRGEERFIAKKSLSEYVRKQGGKAEDISHIVEVMSRPLVTFYICIISWCNTSIPVNNFASSSSKLIRVTESAPCIGQKSEDEIFEPLWDRELRNGKMRTGLVVAREETSPLIKEYQIKFINCDGIKKNIYDPKRLRIADSEKGQEERKWIQAEFGKRDAEDKAGIAEQKMKDSEEQIVLIESIKNKKQLKWKKDRKNRNII</sequence>
<comment type="caution">
    <text evidence="1">The sequence shown here is derived from an EMBL/GenBank/DDBJ whole genome shotgun (WGS) entry which is preliminary data.</text>
</comment>
<dbReference type="OrthoDB" id="3249161at2759"/>
<accession>A0A5J4WP08</accession>
<evidence type="ECO:0000313" key="1">
    <source>
        <dbReference type="EMBL" id="KAA6396362.1"/>
    </source>
</evidence>